<dbReference type="Pfam" id="PF00868">
    <property type="entry name" value="Transglut_N"/>
    <property type="match status" value="1"/>
</dbReference>
<comment type="catalytic activity">
    <reaction evidence="26">
        <text>L-glutaminyl-[protein] + serotonin = 5-serotonyl-L-glutamyl-[protein] + NH4(+)</text>
        <dbReference type="Rhea" id="RHEA:66552"/>
        <dbReference type="Rhea" id="RHEA-COMP:10207"/>
        <dbReference type="Rhea" id="RHEA-COMP:17052"/>
        <dbReference type="ChEBI" id="CHEBI:28938"/>
        <dbReference type="ChEBI" id="CHEBI:30011"/>
        <dbReference type="ChEBI" id="CHEBI:167174"/>
        <dbReference type="ChEBI" id="CHEBI:350546"/>
    </reaction>
    <physiologicalReaction direction="left-to-right" evidence="26">
        <dbReference type="Rhea" id="RHEA:66553"/>
    </physiologicalReaction>
</comment>
<evidence type="ECO:0000256" key="40">
    <source>
        <dbReference type="ARBA" id="ARBA00047876"/>
    </source>
</evidence>
<dbReference type="GO" id="GO:0007200">
    <property type="term" value="P:phospholipase C-activating G protein-coupled receptor signaling pathway"/>
    <property type="evidence" value="ECO:0007669"/>
    <property type="project" value="Ensembl"/>
</dbReference>
<dbReference type="PANTHER" id="PTHR11590">
    <property type="entry name" value="PROTEIN-GLUTAMINE GAMMA-GLUTAMYLTRANSFERASE"/>
    <property type="match status" value="1"/>
</dbReference>
<dbReference type="GO" id="GO:0000786">
    <property type="term" value="C:nucleosome"/>
    <property type="evidence" value="ECO:0007669"/>
    <property type="project" value="Ensembl"/>
</dbReference>
<feature type="active site" evidence="43">
    <location>
        <position position="359"/>
    </location>
</feature>
<dbReference type="GeneTree" id="ENSGT01050000244866"/>
<evidence type="ECO:0000256" key="10">
    <source>
        <dbReference type="ARBA" id="ARBA00022475"/>
    </source>
</evidence>
<dbReference type="GO" id="GO:2000425">
    <property type="term" value="P:regulation of apoptotic cell clearance"/>
    <property type="evidence" value="ECO:0007669"/>
    <property type="project" value="Ensembl"/>
</dbReference>
<keyword evidence="9" id="KW-0158">Chromosome</keyword>
<dbReference type="InterPro" id="IPR008958">
    <property type="entry name" value="Transglutaminase_C"/>
</dbReference>
<dbReference type="GO" id="GO:0006508">
    <property type="term" value="P:proteolysis"/>
    <property type="evidence" value="ECO:0007669"/>
    <property type="project" value="UniProtKB-KW"/>
</dbReference>
<dbReference type="EC" id="3.5.1.44" evidence="28"/>
<evidence type="ECO:0000256" key="7">
    <source>
        <dbReference type="ARBA" id="ARBA00004514"/>
    </source>
</evidence>
<evidence type="ECO:0000256" key="43">
    <source>
        <dbReference type="PIRSR" id="PIRSR000459-1"/>
    </source>
</evidence>
<reference evidence="45" key="1">
    <citation type="submission" date="2016-12" db="EMBL/GenBank/DDBJ databases">
        <title>Mouse lemur reference genome and diversity panel.</title>
        <authorList>
            <person name="Harris R."/>
            <person name="Larsen P."/>
            <person name="Liu Y."/>
            <person name="Hughes D.S."/>
            <person name="Murali S."/>
            <person name="Raveendran M."/>
            <person name="Korchina V."/>
            <person name="Wang M."/>
            <person name="Jhangiani S."/>
            <person name="Bandaranaike D."/>
            <person name="Bellair M."/>
            <person name="Blankenburg K."/>
            <person name="Chao H."/>
            <person name="Dahdouli M."/>
            <person name="Dinh H."/>
            <person name="Doddapaneni H."/>
            <person name="English A."/>
            <person name="Firestine M."/>
            <person name="Gnanaolivu R."/>
            <person name="Gross S."/>
            <person name="Hernandez B."/>
            <person name="Javaid M."/>
            <person name="Jayaseelan J."/>
            <person name="Jones J."/>
            <person name="Khan Z."/>
            <person name="Kovar C."/>
            <person name="Kurapati P."/>
            <person name="Le B."/>
            <person name="Lee S."/>
            <person name="Li M."/>
            <person name="Mathew T."/>
            <person name="Narasimhan A."/>
            <person name="Ngo D."/>
            <person name="Nguyen L."/>
            <person name="Okwuonu G."/>
            <person name="Ongeri F."/>
            <person name="Osuji N."/>
            <person name="Pu L.-L."/>
            <person name="Puazo M."/>
            <person name="Quiroz J."/>
            <person name="Raj R."/>
            <person name="Rajbhandari K."/>
            <person name="Reid J.G."/>
            <person name="Santibanez J."/>
            <person name="Sexton D."/>
            <person name="Skinner E."/>
            <person name="Vee V."/>
            <person name="Weissenberger G."/>
            <person name="Wu Y."/>
            <person name="Xin Y."/>
            <person name="Han Y."/>
            <person name="Campbell C."/>
            <person name="Brown A."/>
            <person name="Sullivan B."/>
            <person name="Shelton J."/>
            <person name="Brown S."/>
            <person name="Dudchenko O."/>
            <person name="Machol I."/>
            <person name="Durand N."/>
            <person name="Shamim M."/>
            <person name="Lieberman A."/>
            <person name="Muzny D.M."/>
            <person name="Richards S."/>
            <person name="Yoder A."/>
            <person name="Worley K.C."/>
            <person name="Rogers J."/>
            <person name="Gibbs R.A."/>
        </authorList>
    </citation>
    <scope>NUCLEOTIDE SEQUENCE [LARGE SCALE GENOMIC DNA]</scope>
</reference>
<keyword evidence="21" id="KW-0342">GTP-binding</keyword>
<keyword evidence="23" id="KW-0539">Nucleus</keyword>
<dbReference type="Gene3D" id="3.90.260.10">
    <property type="entry name" value="Transglutaminase-like"/>
    <property type="match status" value="1"/>
</dbReference>
<evidence type="ECO:0000256" key="17">
    <source>
        <dbReference type="ARBA" id="ARBA00022741"/>
    </source>
</evidence>
<comment type="catalytic activity">
    <reaction evidence="41">
        <text>L-glutaminyl-[protein] + (R)-noradrenaline = 5-(R)-noradrenalinyl-L-glutamyl-[protein] + NH4(+)</text>
        <dbReference type="Rhea" id="RHEA:66560"/>
        <dbReference type="Rhea" id="RHEA-COMP:10207"/>
        <dbReference type="Rhea" id="RHEA-COMP:17054"/>
        <dbReference type="ChEBI" id="CHEBI:28938"/>
        <dbReference type="ChEBI" id="CHEBI:30011"/>
        <dbReference type="ChEBI" id="CHEBI:72587"/>
        <dbReference type="ChEBI" id="CHEBI:167178"/>
    </reaction>
    <physiologicalReaction direction="left-to-right" evidence="41">
        <dbReference type="Rhea" id="RHEA:66561"/>
    </physiologicalReaction>
</comment>
<dbReference type="CTD" id="7052"/>
<dbReference type="InterPro" id="IPR013808">
    <property type="entry name" value="Transglutaminase_AS"/>
</dbReference>
<dbReference type="InterPro" id="IPR038765">
    <property type="entry name" value="Papain-like_cys_pep_sf"/>
</dbReference>
<dbReference type="GO" id="GO:0051561">
    <property type="term" value="P:positive regulation of mitochondrial calcium ion concentration"/>
    <property type="evidence" value="ECO:0007669"/>
    <property type="project" value="Ensembl"/>
</dbReference>
<dbReference type="GO" id="GO:0043277">
    <property type="term" value="P:apoptotic cell clearance"/>
    <property type="evidence" value="ECO:0007669"/>
    <property type="project" value="Ensembl"/>
</dbReference>
<evidence type="ECO:0000256" key="2">
    <source>
        <dbReference type="ARBA" id="ARBA00004123"/>
    </source>
</evidence>
<keyword evidence="19" id="KW-0106">Calcium</keyword>
<keyword evidence="14" id="KW-0645">Protease</keyword>
<dbReference type="GO" id="GO:0005829">
    <property type="term" value="C:cytosol"/>
    <property type="evidence" value="ECO:0007669"/>
    <property type="project" value="UniProtKB-SubCell"/>
</dbReference>
<evidence type="ECO:0000256" key="13">
    <source>
        <dbReference type="ARBA" id="ARBA00022530"/>
    </source>
</evidence>
<keyword evidence="11" id="KW-0963">Cytoplasm</keyword>
<accession>A0A8B7FPR4</accession>
<evidence type="ECO:0000256" key="38">
    <source>
        <dbReference type="ARBA" id="ARBA00046685"/>
    </source>
</evidence>
<keyword evidence="24" id="KW-0012">Acyltransferase</keyword>
<evidence type="ECO:0000256" key="37">
    <source>
        <dbReference type="ARBA" id="ARBA00043138"/>
    </source>
</evidence>
<evidence type="ECO:0000256" key="30">
    <source>
        <dbReference type="ARBA" id="ARBA00041650"/>
    </source>
</evidence>
<dbReference type="GO" id="GO:1903351">
    <property type="term" value="P:cellular response to dopamine"/>
    <property type="evidence" value="ECO:0007669"/>
    <property type="project" value="Ensembl"/>
</dbReference>
<gene>
    <name evidence="45" type="primary">TGM2</name>
</gene>
<keyword evidence="20" id="KW-0496">Mitochondrion</keyword>
<evidence type="ECO:0000256" key="4">
    <source>
        <dbReference type="ARBA" id="ARBA00004236"/>
    </source>
</evidence>
<organism evidence="45 46">
    <name type="scientific">Microcebus murinus</name>
    <name type="common">Gray mouse lemur</name>
    <name type="synonym">Lemur murinus</name>
    <dbReference type="NCBI Taxonomy" id="30608"/>
    <lineage>
        <taxon>Eukaryota</taxon>
        <taxon>Metazoa</taxon>
        <taxon>Chordata</taxon>
        <taxon>Craniata</taxon>
        <taxon>Vertebrata</taxon>
        <taxon>Euteleostomi</taxon>
        <taxon>Mammalia</taxon>
        <taxon>Eutheria</taxon>
        <taxon>Euarchontoglires</taxon>
        <taxon>Primates</taxon>
        <taxon>Strepsirrhini</taxon>
        <taxon>Lemuriformes</taxon>
        <taxon>Cheirogaleidae</taxon>
        <taxon>Microcebus</taxon>
    </lineage>
</organism>
<dbReference type="GO" id="GO:0050568">
    <property type="term" value="F:protein-glutamine glutaminase activity"/>
    <property type="evidence" value="ECO:0007669"/>
    <property type="project" value="UniProtKB-EC"/>
</dbReference>
<evidence type="ECO:0000256" key="23">
    <source>
        <dbReference type="ARBA" id="ARBA00023242"/>
    </source>
</evidence>
<comment type="similarity">
    <text evidence="8">Belongs to the transglutaminase superfamily. Transglutaminase family.</text>
</comment>
<evidence type="ECO:0000256" key="33">
    <source>
        <dbReference type="ARBA" id="ARBA00042105"/>
    </source>
</evidence>
<keyword evidence="13" id="KW-0272">Extracellular matrix</keyword>
<evidence type="ECO:0000313" key="45">
    <source>
        <dbReference type="Ensembl" id="ENSMICP00000011973.2"/>
    </source>
</evidence>
<evidence type="ECO:0000256" key="42">
    <source>
        <dbReference type="ARBA" id="ARBA00048365"/>
    </source>
</evidence>
<dbReference type="GO" id="GO:0032471">
    <property type="term" value="P:negative regulation of endoplasmic reticulum calcium ion concentration"/>
    <property type="evidence" value="ECO:0007669"/>
    <property type="project" value="Ensembl"/>
</dbReference>
<evidence type="ECO:0000256" key="5">
    <source>
        <dbReference type="ARBA" id="ARBA00004286"/>
    </source>
</evidence>
<comment type="subunit">
    <text evidence="38">Monomer. Interacts with phospholipase C; promoting alpha-1 adrenergic receptor signaling. Interacts with PLCD1.</text>
</comment>
<evidence type="ECO:0000256" key="24">
    <source>
        <dbReference type="ARBA" id="ARBA00023315"/>
    </source>
</evidence>
<comment type="cofactor">
    <cofactor evidence="1">
        <name>Ca(2+)</name>
        <dbReference type="ChEBI" id="CHEBI:29108"/>
    </cofactor>
</comment>
<dbReference type="GO" id="GO:0071314">
    <property type="term" value="P:cellular response to cocaine"/>
    <property type="evidence" value="ECO:0007669"/>
    <property type="project" value="Ensembl"/>
</dbReference>
<evidence type="ECO:0000313" key="46">
    <source>
        <dbReference type="Proteomes" id="UP000694394"/>
    </source>
</evidence>
<comment type="catalytic activity">
    <reaction evidence="40">
        <text>L-glutaminyl-[protein] + histamine = 5-histaminyl-L-glutamyl-[protein] + NH4(+)</text>
        <dbReference type="Rhea" id="RHEA:66564"/>
        <dbReference type="Rhea" id="RHEA-COMP:10207"/>
        <dbReference type="Rhea" id="RHEA-COMP:17056"/>
        <dbReference type="ChEBI" id="CHEBI:28938"/>
        <dbReference type="ChEBI" id="CHEBI:30011"/>
        <dbReference type="ChEBI" id="CHEBI:58432"/>
        <dbReference type="ChEBI" id="CHEBI:167179"/>
    </reaction>
    <physiologicalReaction direction="left-to-right" evidence="40">
        <dbReference type="Rhea" id="RHEA:66565"/>
    </physiologicalReaction>
</comment>
<dbReference type="SUPFAM" id="SSF49309">
    <property type="entry name" value="Transglutaminase, two C-terminal domains"/>
    <property type="match status" value="2"/>
</dbReference>
<dbReference type="PROSITE" id="PS00547">
    <property type="entry name" value="TRANSGLUTAMINASES"/>
    <property type="match status" value="1"/>
</dbReference>
<dbReference type="GO" id="GO:0005634">
    <property type="term" value="C:nucleus"/>
    <property type="evidence" value="ECO:0007669"/>
    <property type="project" value="UniProtKB-SubCell"/>
</dbReference>
<dbReference type="InterPro" id="IPR001102">
    <property type="entry name" value="Transglutaminase_N"/>
</dbReference>
<dbReference type="GO" id="GO:0031012">
    <property type="term" value="C:extracellular matrix"/>
    <property type="evidence" value="ECO:0007669"/>
    <property type="project" value="Ensembl"/>
</dbReference>
<keyword evidence="12" id="KW-0964">Secreted</keyword>
<dbReference type="GO" id="GO:0005783">
    <property type="term" value="C:endoplasmic reticulum"/>
    <property type="evidence" value="ECO:0007669"/>
    <property type="project" value="GOC"/>
</dbReference>
<evidence type="ECO:0000256" key="39">
    <source>
        <dbReference type="ARBA" id="ARBA00047868"/>
    </source>
</evidence>
<evidence type="ECO:0000256" key="16">
    <source>
        <dbReference type="ARBA" id="ARBA00022723"/>
    </source>
</evidence>
<dbReference type="OrthoDB" id="437511at2759"/>
<dbReference type="Pfam" id="PF01841">
    <property type="entry name" value="Transglut_core"/>
    <property type="match status" value="1"/>
</dbReference>
<keyword evidence="18" id="KW-0378">Hydrolase</keyword>
<protein>
    <recommendedName>
        <fullName evidence="29">Protein-glutamine gamma-glutamyltransferase 2</fullName>
        <ecNumber evidence="25">2.3.2.13</ecNumber>
        <ecNumber evidence="28">3.5.1.44</ecNumber>
    </recommendedName>
    <alternativeName>
        <fullName evidence="32">Isopeptidase TGM2</fullName>
    </alternativeName>
    <alternativeName>
        <fullName evidence="34">Protein-glutamine deamidase TGM2</fullName>
    </alternativeName>
    <alternativeName>
        <fullName evidence="33">Protein-glutamine dopaminyltransferase TGM2</fullName>
    </alternativeName>
    <alternativeName>
        <fullName evidence="36">Protein-glutamine histaminyltransferase TGM2</fullName>
    </alternativeName>
    <alternativeName>
        <fullName evidence="37">Protein-glutamine noradrenalinyltransferase TGM2</fullName>
    </alternativeName>
    <alternativeName>
        <fullName evidence="35">Protein-glutamine serotonyltransferase TGM2</fullName>
    </alternativeName>
    <alternativeName>
        <fullName evidence="31">Tissue transglutaminase</fullName>
    </alternativeName>
    <alternativeName>
        <fullName evidence="30">Transglutaminase-2</fullName>
    </alternativeName>
</protein>
<comment type="catalytic activity">
    <reaction evidence="27">
        <text>L-glutaminyl-[protein] + L-lysyl-[protein] = [protein]-L-lysyl-N(6)-5-L-glutamyl-[protein] + NH4(+)</text>
        <dbReference type="Rhea" id="RHEA:54816"/>
        <dbReference type="Rhea" id="RHEA-COMP:9752"/>
        <dbReference type="Rhea" id="RHEA-COMP:10207"/>
        <dbReference type="Rhea" id="RHEA-COMP:14005"/>
        <dbReference type="ChEBI" id="CHEBI:28938"/>
        <dbReference type="ChEBI" id="CHEBI:29969"/>
        <dbReference type="ChEBI" id="CHEBI:30011"/>
        <dbReference type="ChEBI" id="CHEBI:138370"/>
        <dbReference type="EC" id="2.3.2.13"/>
    </reaction>
    <physiologicalReaction direction="left-to-right" evidence="27">
        <dbReference type="Rhea" id="RHEA:54817"/>
    </physiologicalReaction>
</comment>
<comment type="catalytic activity">
    <reaction evidence="39">
        <text>L-glutaminyl-[protein] + H2O = L-glutamyl-[protein] + NH4(+)</text>
        <dbReference type="Rhea" id="RHEA:16441"/>
        <dbReference type="Rhea" id="RHEA-COMP:10207"/>
        <dbReference type="Rhea" id="RHEA-COMP:10208"/>
        <dbReference type="ChEBI" id="CHEBI:15377"/>
        <dbReference type="ChEBI" id="CHEBI:28938"/>
        <dbReference type="ChEBI" id="CHEBI:29973"/>
        <dbReference type="ChEBI" id="CHEBI:30011"/>
        <dbReference type="EC" id="3.5.1.44"/>
    </reaction>
    <physiologicalReaction direction="left-to-right" evidence="39">
        <dbReference type="Rhea" id="RHEA:16442"/>
    </physiologicalReaction>
</comment>
<evidence type="ECO:0000256" key="11">
    <source>
        <dbReference type="ARBA" id="ARBA00022490"/>
    </source>
</evidence>
<evidence type="ECO:0000256" key="3">
    <source>
        <dbReference type="ARBA" id="ARBA00004173"/>
    </source>
</evidence>
<evidence type="ECO:0000256" key="20">
    <source>
        <dbReference type="ARBA" id="ARBA00023128"/>
    </source>
</evidence>
<keyword evidence="10" id="KW-1003">Cell membrane</keyword>
<dbReference type="EC" id="2.3.2.13" evidence="25"/>
<evidence type="ECO:0000256" key="14">
    <source>
        <dbReference type="ARBA" id="ARBA00022670"/>
    </source>
</evidence>
<dbReference type="InterPro" id="IPR036238">
    <property type="entry name" value="Transglutaminase_C_sf"/>
</dbReference>
<dbReference type="GeneID" id="105866056"/>
<evidence type="ECO:0000256" key="6">
    <source>
        <dbReference type="ARBA" id="ARBA00004498"/>
    </source>
</evidence>
<keyword evidence="46" id="KW-1185">Reference proteome</keyword>
<keyword evidence="22" id="KW-0472">Membrane</keyword>
<dbReference type="GO" id="GO:1904015">
    <property type="term" value="P:cellular response to serotonin"/>
    <property type="evidence" value="ECO:0007669"/>
    <property type="project" value="Ensembl"/>
</dbReference>
<dbReference type="InterPro" id="IPR023608">
    <property type="entry name" value="Transglutaminase_animal"/>
</dbReference>
<evidence type="ECO:0000256" key="32">
    <source>
        <dbReference type="ARBA" id="ARBA00042099"/>
    </source>
</evidence>
<dbReference type="EMBL" id="ABDC03021583">
    <property type="status" value="NOT_ANNOTATED_CDS"/>
    <property type="molecule type" value="Genomic_DNA"/>
</dbReference>
<keyword evidence="15" id="KW-0808">Transferase</keyword>
<dbReference type="GO" id="GO:0008233">
    <property type="term" value="F:peptidase activity"/>
    <property type="evidence" value="ECO:0007669"/>
    <property type="project" value="UniProtKB-KW"/>
</dbReference>
<name>A0A8B7FPR4_MICMU</name>
<evidence type="ECO:0000256" key="41">
    <source>
        <dbReference type="ARBA" id="ARBA00048230"/>
    </source>
</evidence>
<reference evidence="45" key="2">
    <citation type="submission" date="2025-08" db="UniProtKB">
        <authorList>
            <consortium name="Ensembl"/>
        </authorList>
    </citation>
    <scope>IDENTIFICATION</scope>
</reference>
<evidence type="ECO:0000256" key="34">
    <source>
        <dbReference type="ARBA" id="ARBA00042239"/>
    </source>
</evidence>
<dbReference type="Proteomes" id="UP000694394">
    <property type="component" value="Chromosome 18"/>
</dbReference>
<dbReference type="GO" id="GO:0010467">
    <property type="term" value="P:gene expression"/>
    <property type="evidence" value="ECO:0007669"/>
    <property type="project" value="Ensembl"/>
</dbReference>
<dbReference type="Pfam" id="PF00927">
    <property type="entry name" value="Transglut_C"/>
    <property type="match status" value="2"/>
</dbReference>
<dbReference type="GO" id="GO:0060662">
    <property type="term" value="P:salivary gland cavitation"/>
    <property type="evidence" value="ECO:0007669"/>
    <property type="project" value="Ensembl"/>
</dbReference>
<evidence type="ECO:0000256" key="18">
    <source>
        <dbReference type="ARBA" id="ARBA00022801"/>
    </source>
</evidence>
<dbReference type="InterPro" id="IPR002931">
    <property type="entry name" value="Transglutaminase-like"/>
</dbReference>
<dbReference type="SUPFAM" id="SSF54001">
    <property type="entry name" value="Cysteine proteinases"/>
    <property type="match status" value="1"/>
</dbReference>
<dbReference type="PANTHER" id="PTHR11590:SF6">
    <property type="entry name" value="PROTEIN-GLUTAMINE GAMMA-GLUTAMYLTRANSFERASE 2"/>
    <property type="match status" value="1"/>
</dbReference>
<dbReference type="GO" id="GO:0050769">
    <property type="term" value="P:positive regulation of neurogenesis"/>
    <property type="evidence" value="ECO:0007669"/>
    <property type="project" value="Ensembl"/>
</dbReference>
<evidence type="ECO:0000256" key="21">
    <source>
        <dbReference type="ARBA" id="ARBA00023134"/>
    </source>
</evidence>
<evidence type="ECO:0000256" key="25">
    <source>
        <dbReference type="ARBA" id="ARBA00024222"/>
    </source>
</evidence>
<dbReference type="InterPro" id="IPR013783">
    <property type="entry name" value="Ig-like_fold"/>
</dbReference>
<evidence type="ECO:0000256" key="9">
    <source>
        <dbReference type="ARBA" id="ARBA00022454"/>
    </source>
</evidence>
<dbReference type="RefSeq" id="XP_012610673.1">
    <property type="nucleotide sequence ID" value="XM_012755219.2"/>
</dbReference>
<dbReference type="InterPro" id="IPR036985">
    <property type="entry name" value="Transglutaminase-like_sf"/>
</dbReference>
<evidence type="ECO:0000256" key="1">
    <source>
        <dbReference type="ARBA" id="ARBA00001913"/>
    </source>
</evidence>
<dbReference type="GO" id="GO:0005886">
    <property type="term" value="C:plasma membrane"/>
    <property type="evidence" value="ECO:0007669"/>
    <property type="project" value="UniProtKB-SubCell"/>
</dbReference>
<evidence type="ECO:0000256" key="12">
    <source>
        <dbReference type="ARBA" id="ARBA00022525"/>
    </source>
</evidence>
<feature type="domain" description="Transglutaminase-like" evidence="44">
    <location>
        <begin position="270"/>
        <end position="362"/>
    </location>
</feature>
<dbReference type="FunFam" id="2.60.40.10:FF:000278">
    <property type="entry name" value="Protein-glutamine gamma-glutamyltransferase 2"/>
    <property type="match status" value="1"/>
</dbReference>
<dbReference type="Ensembl" id="ENSMICT00000013132.3">
    <property type="protein sequence ID" value="ENSMICP00000011973.2"/>
    <property type="gene ID" value="ENSMICG00000013134.3"/>
</dbReference>
<keyword evidence="17" id="KW-0547">Nucleotide-binding</keyword>
<dbReference type="SUPFAM" id="SSF81296">
    <property type="entry name" value="E set domains"/>
    <property type="match status" value="1"/>
</dbReference>
<evidence type="ECO:0000256" key="8">
    <source>
        <dbReference type="ARBA" id="ARBA00005968"/>
    </source>
</evidence>
<evidence type="ECO:0000256" key="22">
    <source>
        <dbReference type="ARBA" id="ARBA00023136"/>
    </source>
</evidence>
<reference evidence="45" key="3">
    <citation type="submission" date="2025-09" db="UniProtKB">
        <authorList>
            <consortium name="Ensembl"/>
        </authorList>
    </citation>
    <scope>IDENTIFICATION</scope>
</reference>
<evidence type="ECO:0000256" key="35">
    <source>
        <dbReference type="ARBA" id="ARBA00042912"/>
    </source>
</evidence>
<sequence length="690" mass="77997">MDEELILEKCDMELEANGLDHHTTDLCRDRLVVRRGQPFRLTLHFEGRGYEPKVDTLSFTAENGPDPRGDAGTRARFRLKKVADGPGWTASVVDQEEDSCLTLQISTPPNAPVGPYRLNLEISSGNQGSGFPLGHFILLFNAWCPEDAVHMPSEEERQEYILTQQGFIYQGSSRFINSIPWNFGQFEDGILDICLALLDINPKCLQNAGQDCSSRTSPIYIARVVSNMVNCNDDQGVLLGRWDNDYKDGISPTSWLGSVDILQRWKNSGYSPVKYGQCWVFAAVACTVLRCLGVPTRVVTNYNSAHDQNSNLIIEYYRNEFGEVQGNNNEMIWNYHCWVESWMTRPDLEPGYDGWQALDPTPQEKSEGTYCCGPVSVRAIKEGDLKTKYDAPFVFAEVNAEVVDWILQEDGTMHKSINRSTVVGQNISTKSLGSDEREDITLNYKYPEGSPEEKRVLTRANLMNKLEEKDKEEMGVDMRIRVNQRMNMGSDFDVFAHIANNTSKTHSCRLRLRARAVSYNGVMGPECATKDLLNLTLKPFSEEDVPFRILYKNYGDWLTGSNLIKVRGLLVDSNTNSYLLAERDLYLENPEIKIRVLGEPKQNRKLVAEVSLRNPLTVSLLDCTFTLEGAGLLNSQKMILLSEPVKPGEEIKVRMDLLPLQVGRRKLVVNFECDKLKAVKGYRNIIIGPR</sequence>
<feature type="active site" evidence="43">
    <location>
        <position position="336"/>
    </location>
</feature>
<evidence type="ECO:0000256" key="26">
    <source>
        <dbReference type="ARBA" id="ARBA00036377"/>
    </source>
</evidence>
<dbReference type="GO" id="GO:1903672">
    <property type="term" value="P:positive regulation of sprouting angiogenesis"/>
    <property type="evidence" value="ECO:0007669"/>
    <property type="project" value="Ensembl"/>
</dbReference>
<comment type="subcellular location">
    <subcellularLocation>
        <location evidence="4">Cell membrane</location>
    </subcellularLocation>
    <subcellularLocation>
        <location evidence="5">Chromosome</location>
    </subcellularLocation>
    <subcellularLocation>
        <location evidence="7">Cytoplasm</location>
        <location evidence="7">Cytosol</location>
    </subcellularLocation>
    <subcellularLocation>
        <location evidence="3">Mitochondrion</location>
    </subcellularLocation>
    <subcellularLocation>
        <location evidence="2">Nucleus</location>
    </subcellularLocation>
    <subcellularLocation>
        <location evidence="6">Secreted</location>
        <location evidence="6">Extracellular space</location>
        <location evidence="6">Extracellular matrix</location>
    </subcellularLocation>
</comment>
<dbReference type="GO" id="GO:0045785">
    <property type="term" value="P:positive regulation of cell adhesion"/>
    <property type="evidence" value="ECO:0007669"/>
    <property type="project" value="Ensembl"/>
</dbReference>
<dbReference type="GO" id="GO:0005525">
    <property type="term" value="F:GTP binding"/>
    <property type="evidence" value="ECO:0007669"/>
    <property type="project" value="UniProtKB-KW"/>
</dbReference>
<proteinExistence type="inferred from homology"/>
<dbReference type="GO" id="GO:0120299">
    <property type="term" value="F:peptide histaminyltransferase activity"/>
    <property type="evidence" value="ECO:0007669"/>
    <property type="project" value="Ensembl"/>
</dbReference>
<dbReference type="SMART" id="SM00460">
    <property type="entry name" value="TGc"/>
    <property type="match status" value="1"/>
</dbReference>
<dbReference type="AlphaFoldDB" id="A0A8B7FPR4"/>
<dbReference type="Gene3D" id="2.60.40.10">
    <property type="entry name" value="Immunoglobulins"/>
    <property type="match status" value="3"/>
</dbReference>
<comment type="catalytic activity">
    <reaction evidence="42">
        <text>L-glutaminyl-[protein] + dopamine = 5-dopaminyl-L-glutamyl-[protein] + NH4(+)</text>
        <dbReference type="Rhea" id="RHEA:66556"/>
        <dbReference type="Rhea" id="RHEA-COMP:10207"/>
        <dbReference type="Rhea" id="RHEA-COMP:17053"/>
        <dbReference type="ChEBI" id="CHEBI:28938"/>
        <dbReference type="ChEBI" id="CHEBI:30011"/>
        <dbReference type="ChEBI" id="CHEBI:59905"/>
        <dbReference type="ChEBI" id="CHEBI:167175"/>
    </reaction>
    <physiologicalReaction direction="left-to-right" evidence="42">
        <dbReference type="Rhea" id="RHEA:66557"/>
    </physiologicalReaction>
</comment>
<dbReference type="PIRSF" id="PIRSF000459">
    <property type="entry name" value="TGM_EBP42"/>
    <property type="match status" value="1"/>
</dbReference>
<dbReference type="GO" id="GO:0060445">
    <property type="term" value="P:branching involved in salivary gland morphogenesis"/>
    <property type="evidence" value="ECO:0007669"/>
    <property type="project" value="Ensembl"/>
</dbReference>
<keyword evidence="16" id="KW-0479">Metal-binding</keyword>
<dbReference type="FunFam" id="2.60.40.10:FF:001042">
    <property type="entry name" value="Protein-glutamine gamma-glutamyltransferase 2"/>
    <property type="match status" value="1"/>
</dbReference>
<dbReference type="InterPro" id="IPR050779">
    <property type="entry name" value="Transglutaminase"/>
</dbReference>
<evidence type="ECO:0000256" key="28">
    <source>
        <dbReference type="ARBA" id="ARBA00039019"/>
    </source>
</evidence>
<dbReference type="InterPro" id="IPR014756">
    <property type="entry name" value="Ig_E-set"/>
</dbReference>
<dbReference type="GO" id="GO:0005509">
    <property type="term" value="F:calcium ion binding"/>
    <property type="evidence" value="ECO:0007669"/>
    <property type="project" value="Ensembl"/>
</dbReference>
<dbReference type="GO" id="GO:0120297">
    <property type="term" value="F:histone dopaminyltransferase activity"/>
    <property type="evidence" value="ECO:0007669"/>
    <property type="project" value="Ensembl"/>
</dbReference>
<feature type="active site" evidence="43">
    <location>
        <position position="278"/>
    </location>
</feature>
<evidence type="ECO:0000256" key="19">
    <source>
        <dbReference type="ARBA" id="ARBA00022837"/>
    </source>
</evidence>
<evidence type="ECO:0000256" key="36">
    <source>
        <dbReference type="ARBA" id="ARBA00043104"/>
    </source>
</evidence>
<evidence type="ECO:0000256" key="15">
    <source>
        <dbReference type="ARBA" id="ARBA00022679"/>
    </source>
</evidence>
<dbReference type="GO" id="GO:0014046">
    <property type="term" value="P:dopamine secretion"/>
    <property type="evidence" value="ECO:0007669"/>
    <property type="project" value="Ensembl"/>
</dbReference>
<dbReference type="GO" id="GO:0003810">
    <property type="term" value="F:protein-glutamine gamma-glutamyltransferase activity"/>
    <property type="evidence" value="ECO:0007669"/>
    <property type="project" value="UniProtKB-EC"/>
</dbReference>
<dbReference type="GO" id="GO:0043065">
    <property type="term" value="P:positive regulation of apoptotic process"/>
    <property type="evidence" value="ECO:0007669"/>
    <property type="project" value="Ensembl"/>
</dbReference>
<evidence type="ECO:0000256" key="29">
    <source>
        <dbReference type="ARBA" id="ARBA00040561"/>
    </source>
</evidence>
<evidence type="ECO:0000256" key="31">
    <source>
        <dbReference type="ARBA" id="ARBA00041677"/>
    </source>
</evidence>
<dbReference type="KEGG" id="mmur:105866056"/>
<dbReference type="FunFam" id="3.90.260.10:FF:000001">
    <property type="entry name" value="Protein-glutamine gamma-glutamyltransferase 2"/>
    <property type="match status" value="1"/>
</dbReference>
<dbReference type="GO" id="GO:0005739">
    <property type="term" value="C:mitochondrion"/>
    <property type="evidence" value="ECO:0007669"/>
    <property type="project" value="UniProtKB-SubCell"/>
</dbReference>
<evidence type="ECO:0000259" key="44">
    <source>
        <dbReference type="SMART" id="SM00460"/>
    </source>
</evidence>
<evidence type="ECO:0000256" key="27">
    <source>
        <dbReference type="ARBA" id="ARBA00036876"/>
    </source>
</evidence>
<dbReference type="FunFam" id="2.60.40.10:FF:000090">
    <property type="entry name" value="Protein-glutamine gamma-glutamyltransferase 2"/>
    <property type="match status" value="1"/>
</dbReference>
<dbReference type="GO" id="GO:0120295">
    <property type="term" value="F:histone serotonyltransferase activity"/>
    <property type="evidence" value="ECO:0007669"/>
    <property type="project" value="Ensembl"/>
</dbReference>